<comment type="caution">
    <text evidence="1">The sequence shown here is derived from an EMBL/GenBank/DDBJ whole genome shotgun (WGS) entry which is preliminary data.</text>
</comment>
<gene>
    <name evidence="1" type="ORF">CFAM422_009080</name>
</gene>
<dbReference type="AlphaFoldDB" id="A0A9P5CB36"/>
<reference evidence="1 2" key="1">
    <citation type="submission" date="2018-06" db="EMBL/GenBank/DDBJ databases">
        <title>Genome analysis of cellulolytic fungus Trichoderma lentiforme CFAM-422.</title>
        <authorList>
            <person name="Steindorff A.S."/>
            <person name="Formighieri E.F."/>
            <person name="Midorikawa G.E.O."/>
            <person name="Tamietti M.S."/>
            <person name="Ramos E.Z."/>
            <person name="Silva A.S."/>
            <person name="Bon E.P.S."/>
            <person name="Mendes T.D."/>
            <person name="Damaso M.C.T."/>
            <person name="Favaro L.C.L."/>
        </authorList>
    </citation>
    <scope>NUCLEOTIDE SEQUENCE [LARGE SCALE GENOMIC DNA]</scope>
    <source>
        <strain evidence="1 2">CFAM-422</strain>
    </source>
</reference>
<name>A0A9P5CB36_9HYPO</name>
<evidence type="ECO:0000313" key="1">
    <source>
        <dbReference type="EMBL" id="KAF3066876.1"/>
    </source>
</evidence>
<accession>A0A9P5CB36</accession>
<sequence length="150" mass="16774">MPFWDENAAYCPLIGQKPPPPPRVDGGAMHIYNICMLMQRHNRKKANLPVKKSLLRICKKLQTKRDQEAVPMPVACSSSHVHLLPPSLASTFFYLDTPRLSHSVSHLGDTWLEVERSKGLLASSCLRQAPMLVAQRRGPQTSSVQHRIAG</sequence>
<organism evidence="1 2">
    <name type="scientific">Trichoderma lentiforme</name>
    <dbReference type="NCBI Taxonomy" id="1567552"/>
    <lineage>
        <taxon>Eukaryota</taxon>
        <taxon>Fungi</taxon>
        <taxon>Dikarya</taxon>
        <taxon>Ascomycota</taxon>
        <taxon>Pezizomycotina</taxon>
        <taxon>Sordariomycetes</taxon>
        <taxon>Hypocreomycetidae</taxon>
        <taxon>Hypocreales</taxon>
        <taxon>Hypocreaceae</taxon>
        <taxon>Trichoderma</taxon>
    </lineage>
</organism>
<dbReference type="EMBL" id="QLNT01000016">
    <property type="protein sequence ID" value="KAF3066876.1"/>
    <property type="molecule type" value="Genomic_DNA"/>
</dbReference>
<dbReference type="Proteomes" id="UP000801864">
    <property type="component" value="Unassembled WGS sequence"/>
</dbReference>
<protein>
    <submittedName>
        <fullName evidence="1">Uncharacterized protein</fullName>
    </submittedName>
</protein>
<evidence type="ECO:0000313" key="2">
    <source>
        <dbReference type="Proteomes" id="UP000801864"/>
    </source>
</evidence>
<proteinExistence type="predicted"/>
<keyword evidence="2" id="KW-1185">Reference proteome</keyword>